<evidence type="ECO:0000313" key="9">
    <source>
        <dbReference type="EMBL" id="PNC18296.1"/>
    </source>
</evidence>
<evidence type="ECO:0000256" key="6">
    <source>
        <dbReference type="ARBA" id="ARBA00023295"/>
    </source>
</evidence>
<dbReference type="InterPro" id="IPR016286">
    <property type="entry name" value="FUC_metazoa-typ"/>
</dbReference>
<evidence type="ECO:0000256" key="5">
    <source>
        <dbReference type="ARBA" id="ARBA00022801"/>
    </source>
</evidence>
<dbReference type="InterPro" id="IPR017853">
    <property type="entry name" value="GH"/>
</dbReference>
<proteinExistence type="inferred from homology"/>
<dbReference type="PRINTS" id="PR00741">
    <property type="entry name" value="GLHYDRLASE29"/>
</dbReference>
<keyword evidence="5" id="KW-0378">Hydrolase</keyword>
<comment type="similarity">
    <text evidence="2">Belongs to the glycosyl hydrolase 29 family.</text>
</comment>
<dbReference type="GO" id="GO:0006004">
    <property type="term" value="P:fucose metabolic process"/>
    <property type="evidence" value="ECO:0007669"/>
    <property type="project" value="InterPro"/>
</dbReference>
<dbReference type="Gene3D" id="3.20.20.80">
    <property type="entry name" value="Glycosidases"/>
    <property type="match status" value="1"/>
</dbReference>
<gene>
    <name evidence="9" type="ORF">CXU22_06630</name>
</gene>
<name>A0A2N8HE92_9BACT</name>
<dbReference type="PANTHER" id="PTHR10030:SF37">
    <property type="entry name" value="ALPHA-L-FUCOSIDASE-RELATED"/>
    <property type="match status" value="1"/>
</dbReference>
<sequence length="726" mass="81820">MNLVLGIQKNNIFAMFRFKQHLFCLLALAAAMFAAPSPAGNTAPYARAYIEGEEITGSTLESRYTAPENESPTPVIRWEKSDSRNGKPVLVRQGADAESYTLTDKDAGKYFRIIVGAGTKDAIASAWIGPVMTEEQAEGITNRFDSGKPYHENVADLQQELKEKLKDSVYFTVETGNLHASPYAMVRNERTAIPENLRPFRENGKIYLNQPFIQAVFKKELPDEIMEEAGGQKAYELGNAARALKLNLWLGDENRAPVDNFRMQPMAEGLVILTPEKDVFSPVKDRDLINEAVNQLFDFKASEEQLQWFRNAKFGMFLHWNPSSLLEREISWERNAARPKDSASGHKNIVDFEYDSAYRNFNPVQYNPRKWMSIAKKSGMKYAVLTTKHHDGFSNFPSVYDTYTIAATPYKKDIVGQFAAAARAAGLKVGFYYSGRDWFNPCYLTSQHYRYLEYYFGQLSELLTRYGQVDVLWFDSLGNSSLNQWDPRTMVRRIKQYQPDILINNRMNGTRGGGNREDLLEELKGDFLTPECKLGPFNSKTPWESCMTVANIPGTRWTGNWSYTSKAKTVPLEKSIKFLINNTVKDGNLLYNIGPTPLGAFDPEQANVFLSMGKWIAPYREAIYNTRGGPYIEQPWGGSCYKTDASGKKTVYLHVSPLIAQDGKALKGSEPLFIKDLGDKFTKATVIVNGNGNGKAAKLEKQDGQYKITLPAGVTWDSLDTVIKLQ</sequence>
<evidence type="ECO:0000256" key="3">
    <source>
        <dbReference type="ARBA" id="ARBA00012662"/>
    </source>
</evidence>
<keyword evidence="4 7" id="KW-0732">Signal</keyword>
<evidence type="ECO:0000256" key="2">
    <source>
        <dbReference type="ARBA" id="ARBA00007951"/>
    </source>
</evidence>
<comment type="caution">
    <text evidence="9">The sequence shown here is derived from an EMBL/GenBank/DDBJ whole genome shotgun (WGS) entry which is preliminary data.</text>
</comment>
<dbReference type="GO" id="GO:0016139">
    <property type="term" value="P:glycoside catabolic process"/>
    <property type="evidence" value="ECO:0007669"/>
    <property type="project" value="TreeGrafter"/>
</dbReference>
<evidence type="ECO:0000256" key="1">
    <source>
        <dbReference type="ARBA" id="ARBA00004071"/>
    </source>
</evidence>
<evidence type="ECO:0000259" key="8">
    <source>
        <dbReference type="Pfam" id="PF01120"/>
    </source>
</evidence>
<keyword evidence="6" id="KW-0326">Glycosidase</keyword>
<dbReference type="GO" id="GO:0005764">
    <property type="term" value="C:lysosome"/>
    <property type="evidence" value="ECO:0007669"/>
    <property type="project" value="TreeGrafter"/>
</dbReference>
<reference evidence="9 10" key="1">
    <citation type="journal article" date="2017" name="BMC Genomics">
        <title>Genome sequencing of 39 Akkermansia muciniphila isolates reveals its population structure, genomic and functional diverisity, and global distribution in mammalian gut microbiotas.</title>
        <authorList>
            <person name="Guo X."/>
            <person name="Li S."/>
            <person name="Zhang J."/>
            <person name="Wu F."/>
            <person name="Li X."/>
            <person name="Wu D."/>
            <person name="Zhang M."/>
            <person name="Ou Z."/>
            <person name="Jie Z."/>
            <person name="Yan Q."/>
            <person name="Li P."/>
            <person name="Yi J."/>
            <person name="Peng Y."/>
        </authorList>
    </citation>
    <scope>NUCLEOTIDE SEQUENCE [LARGE SCALE GENOMIC DNA]</scope>
    <source>
        <strain evidence="9 10">GP24</strain>
    </source>
</reference>
<feature type="chain" id="PRO_5014633994" description="alpha-L-fucosidase" evidence="7">
    <location>
        <begin position="40"/>
        <end position="726"/>
    </location>
</feature>
<dbReference type="EC" id="3.2.1.51" evidence="3"/>
<dbReference type="InterPro" id="IPR057739">
    <property type="entry name" value="Glyco_hydro_29_N"/>
</dbReference>
<dbReference type="AlphaFoldDB" id="A0A2N8HE92"/>
<evidence type="ECO:0000313" key="10">
    <source>
        <dbReference type="Proteomes" id="UP000236000"/>
    </source>
</evidence>
<accession>A0A2N8HE92</accession>
<evidence type="ECO:0000256" key="7">
    <source>
        <dbReference type="SAM" id="SignalP"/>
    </source>
</evidence>
<dbReference type="Gene3D" id="2.60.40.2700">
    <property type="match status" value="1"/>
</dbReference>
<comment type="function">
    <text evidence="1">Alpha-L-fucosidase is responsible for hydrolyzing the alpha-1,6-linked fucose joined to the reducing-end N-acetylglucosamine of the carbohydrate moieties of glycoproteins.</text>
</comment>
<evidence type="ECO:0000256" key="4">
    <source>
        <dbReference type="ARBA" id="ARBA00022729"/>
    </source>
</evidence>
<dbReference type="InterPro" id="IPR000933">
    <property type="entry name" value="Glyco_hydro_29"/>
</dbReference>
<dbReference type="PANTHER" id="PTHR10030">
    <property type="entry name" value="ALPHA-L-FUCOSIDASE"/>
    <property type="match status" value="1"/>
</dbReference>
<organism evidence="9 10">
    <name type="scientific">Akkermansia muciniphila</name>
    <dbReference type="NCBI Taxonomy" id="239935"/>
    <lineage>
        <taxon>Bacteria</taxon>
        <taxon>Pseudomonadati</taxon>
        <taxon>Verrucomicrobiota</taxon>
        <taxon>Verrucomicrobiia</taxon>
        <taxon>Verrucomicrobiales</taxon>
        <taxon>Akkermansiaceae</taxon>
        <taxon>Akkermansia</taxon>
    </lineage>
</organism>
<protein>
    <recommendedName>
        <fullName evidence="3">alpha-L-fucosidase</fullName>
        <ecNumber evidence="3">3.2.1.51</ecNumber>
    </recommendedName>
</protein>
<dbReference type="Pfam" id="PF01120">
    <property type="entry name" value="Alpha_L_fucos"/>
    <property type="match status" value="1"/>
</dbReference>
<dbReference type="GO" id="GO:0004560">
    <property type="term" value="F:alpha-L-fucosidase activity"/>
    <property type="evidence" value="ECO:0007669"/>
    <property type="project" value="InterPro"/>
</dbReference>
<feature type="domain" description="Glycoside hydrolase family 29 N-terminal" evidence="8">
    <location>
        <begin position="302"/>
        <end position="619"/>
    </location>
</feature>
<dbReference type="SMART" id="SM00812">
    <property type="entry name" value="Alpha_L_fucos"/>
    <property type="match status" value="1"/>
</dbReference>
<feature type="signal peptide" evidence="7">
    <location>
        <begin position="1"/>
        <end position="39"/>
    </location>
</feature>
<dbReference type="SUPFAM" id="SSF51445">
    <property type="entry name" value="(Trans)glycosidases"/>
    <property type="match status" value="1"/>
</dbReference>
<dbReference type="Proteomes" id="UP000236000">
    <property type="component" value="Unassembled WGS sequence"/>
</dbReference>
<dbReference type="EMBL" id="PJKA01000010">
    <property type="protein sequence ID" value="PNC18296.1"/>
    <property type="molecule type" value="Genomic_DNA"/>
</dbReference>